<keyword evidence="6" id="KW-1185">Reference proteome</keyword>
<keyword evidence="3" id="KW-0472">Membrane</keyword>
<keyword evidence="3" id="KW-1133">Transmembrane helix</keyword>
<reference evidence="5 6" key="1">
    <citation type="submission" date="2018-08" db="EMBL/GenBank/DDBJ databases">
        <title>Genomic Encyclopedia of Archaeal and Bacterial Type Strains, Phase II (KMG-II): from individual species to whole genera.</title>
        <authorList>
            <person name="Goeker M."/>
        </authorList>
    </citation>
    <scope>NUCLEOTIDE SEQUENCE [LARGE SCALE GENOMIC DNA]</scope>
    <source>
        <strain evidence="5 6">DSM 45791</strain>
    </source>
</reference>
<evidence type="ECO:0000259" key="4">
    <source>
        <dbReference type="PROSITE" id="PS50901"/>
    </source>
</evidence>
<evidence type="ECO:0000256" key="1">
    <source>
        <dbReference type="PROSITE-ProRule" id="PRU00289"/>
    </source>
</evidence>
<organism evidence="5 6">
    <name type="scientific">Kutzneria buriramensis</name>
    <dbReference type="NCBI Taxonomy" id="1045776"/>
    <lineage>
        <taxon>Bacteria</taxon>
        <taxon>Bacillati</taxon>
        <taxon>Actinomycetota</taxon>
        <taxon>Actinomycetes</taxon>
        <taxon>Pseudonocardiales</taxon>
        <taxon>Pseudonocardiaceae</taxon>
        <taxon>Kutzneria</taxon>
    </lineage>
</organism>
<feature type="transmembrane region" description="Helical" evidence="3">
    <location>
        <begin position="44"/>
        <end position="69"/>
    </location>
</feature>
<dbReference type="AlphaFoldDB" id="A0A3E0G6L1"/>
<dbReference type="GO" id="GO:0005524">
    <property type="term" value="F:ATP binding"/>
    <property type="evidence" value="ECO:0007669"/>
    <property type="project" value="UniProtKB-UniRule"/>
</dbReference>
<feature type="domain" description="FtsK" evidence="4">
    <location>
        <begin position="217"/>
        <end position="400"/>
    </location>
</feature>
<keyword evidence="3" id="KW-0812">Transmembrane</keyword>
<evidence type="ECO:0000313" key="5">
    <source>
        <dbReference type="EMBL" id="REH17437.1"/>
    </source>
</evidence>
<keyword evidence="1" id="KW-0547">Nucleotide-binding</keyword>
<keyword evidence="1" id="KW-0067">ATP-binding</keyword>
<protein>
    <submittedName>
        <fullName evidence="5">S-DNA-T family DNA segregation ATPase FtsK/SpoIIIE</fullName>
    </submittedName>
</protein>
<gene>
    <name evidence="5" type="ORF">BCF44_1479</name>
</gene>
<evidence type="ECO:0000313" key="6">
    <source>
        <dbReference type="Proteomes" id="UP000256269"/>
    </source>
</evidence>
<dbReference type="PROSITE" id="PS50901">
    <property type="entry name" value="FTSK"/>
    <property type="match status" value="1"/>
</dbReference>
<dbReference type="Proteomes" id="UP000256269">
    <property type="component" value="Unassembled WGS sequence"/>
</dbReference>
<comment type="caution">
    <text evidence="5">The sequence shown here is derived from an EMBL/GenBank/DDBJ whole genome shotgun (WGS) entry which is preliminary data.</text>
</comment>
<dbReference type="InterPro" id="IPR027417">
    <property type="entry name" value="P-loop_NTPase"/>
</dbReference>
<feature type="coiled-coil region" evidence="2">
    <location>
        <begin position="289"/>
        <end position="316"/>
    </location>
</feature>
<evidence type="ECO:0000256" key="2">
    <source>
        <dbReference type="SAM" id="Coils"/>
    </source>
</evidence>
<feature type="transmembrane region" description="Helical" evidence="3">
    <location>
        <begin position="12"/>
        <end position="32"/>
    </location>
</feature>
<dbReference type="InterPro" id="IPR002543">
    <property type="entry name" value="FtsK_dom"/>
</dbReference>
<dbReference type="Gene3D" id="3.40.50.300">
    <property type="entry name" value="P-loop containing nucleotide triphosphate hydrolases"/>
    <property type="match status" value="1"/>
</dbReference>
<keyword evidence="2" id="KW-0175">Coiled coil</keyword>
<dbReference type="OrthoDB" id="3217500at2"/>
<evidence type="ECO:0000256" key="3">
    <source>
        <dbReference type="SAM" id="Phobius"/>
    </source>
</evidence>
<dbReference type="SUPFAM" id="SSF52540">
    <property type="entry name" value="P-loop containing nucleoside triphosphate hydrolases"/>
    <property type="match status" value="1"/>
</dbReference>
<dbReference type="RefSeq" id="WP_147329099.1">
    <property type="nucleotide sequence ID" value="NZ_CP144377.1"/>
</dbReference>
<name>A0A3E0G6L1_9PSEU</name>
<sequence>MGNTILKWTANLLFSLAGLIIVWALKSIWYGAVYAVRHPRTSTALGLVGGAVLLLGWETVVALVGLLVITGSTWKAAHQGSWDRFVGEFLRTWLRRWWTYRRVWERVMRRCGLVVEVDDEIHYPQIRKVSTTPFWDRLAIDMQVGQEIGEWTSAGEKLRHAFNGERIAVREIKPRGVELSLMRRDPFLHVPVPAATMPACTEDIDYTALPVGLTEYLEPFTVSVVGGHLSGAGTAGSGKAGVEWNVFRALAPAIADGSVRLTFIDPKGVELRQGRALLQDQERDYASTAPAVKDLLARLVDDLEELKEERGEAGERDHVPSPETPLNLICIDELAPLLAYWPRATRDKIEDSLGILLTQGRALGYIVIGLVQEPTKDIFRVRDLFQRRLGLRLPTEDHTDAALTDKAVDRGAGCHNIPESLPGVCFALADGEKAAIRARLGYVRDQDIADLIAHVQRLREAARFEARRTAAGEEKEAA</sequence>
<dbReference type="GO" id="GO:0003677">
    <property type="term" value="F:DNA binding"/>
    <property type="evidence" value="ECO:0007669"/>
    <property type="project" value="InterPro"/>
</dbReference>
<feature type="binding site" evidence="1">
    <location>
        <begin position="233"/>
        <end position="240"/>
    </location>
    <ligand>
        <name>ATP</name>
        <dbReference type="ChEBI" id="CHEBI:30616"/>
    </ligand>
</feature>
<dbReference type="EMBL" id="QUNO01000047">
    <property type="protein sequence ID" value="REH17437.1"/>
    <property type="molecule type" value="Genomic_DNA"/>
</dbReference>
<accession>A0A3E0G6L1</accession>
<proteinExistence type="predicted"/>